<evidence type="ECO:0000259" key="3">
    <source>
        <dbReference type="Pfam" id="PF14472"/>
    </source>
</evidence>
<evidence type="ECO:0000259" key="2">
    <source>
        <dbReference type="Pfam" id="PF09851"/>
    </source>
</evidence>
<gene>
    <name evidence="4" type="ORF">GCM10010406_46060</name>
</gene>
<dbReference type="Proteomes" id="UP001501358">
    <property type="component" value="Unassembled WGS sequence"/>
</dbReference>
<proteinExistence type="predicted"/>
<protein>
    <submittedName>
        <fullName evidence="4">DUF4429 domain-containing protein</fullName>
    </submittedName>
</protein>
<dbReference type="Pfam" id="PF14472">
    <property type="entry name" value="DUF4429"/>
    <property type="match status" value="2"/>
</dbReference>
<evidence type="ECO:0000313" key="5">
    <source>
        <dbReference type="Proteomes" id="UP001501358"/>
    </source>
</evidence>
<feature type="domain" description="DUF4429" evidence="3">
    <location>
        <begin position="139"/>
        <end position="226"/>
    </location>
</feature>
<feature type="region of interest" description="Disordered" evidence="1">
    <location>
        <begin position="234"/>
        <end position="275"/>
    </location>
</feature>
<accession>A0ABN3MLH6</accession>
<feature type="compositionally biased region" description="Low complexity" evidence="1">
    <location>
        <begin position="234"/>
        <end position="264"/>
    </location>
</feature>
<organism evidence="4 5">
    <name type="scientific">Streptomyces thermolineatus</name>
    <dbReference type="NCBI Taxonomy" id="44033"/>
    <lineage>
        <taxon>Bacteria</taxon>
        <taxon>Bacillati</taxon>
        <taxon>Actinomycetota</taxon>
        <taxon>Actinomycetes</taxon>
        <taxon>Kitasatosporales</taxon>
        <taxon>Streptomycetaceae</taxon>
        <taxon>Streptomyces</taxon>
    </lineage>
</organism>
<feature type="domain" description="DUF4429" evidence="3">
    <location>
        <begin position="12"/>
        <end position="106"/>
    </location>
</feature>
<dbReference type="EMBL" id="BAAATA010000035">
    <property type="protein sequence ID" value="GAA2504239.1"/>
    <property type="molecule type" value="Genomic_DNA"/>
</dbReference>
<dbReference type="RefSeq" id="WP_344385181.1">
    <property type="nucleotide sequence ID" value="NZ_BAAATA010000035.1"/>
</dbReference>
<evidence type="ECO:0000256" key="1">
    <source>
        <dbReference type="SAM" id="MobiDB-lite"/>
    </source>
</evidence>
<reference evidence="4 5" key="1">
    <citation type="journal article" date="2019" name="Int. J. Syst. Evol. Microbiol.">
        <title>The Global Catalogue of Microorganisms (GCM) 10K type strain sequencing project: providing services to taxonomists for standard genome sequencing and annotation.</title>
        <authorList>
            <consortium name="The Broad Institute Genomics Platform"/>
            <consortium name="The Broad Institute Genome Sequencing Center for Infectious Disease"/>
            <person name="Wu L."/>
            <person name="Ma J."/>
        </authorList>
    </citation>
    <scope>NUCLEOTIDE SEQUENCE [LARGE SCALE GENOMIC DNA]</scope>
    <source>
        <strain evidence="4 5">JCM 6307</strain>
    </source>
</reference>
<keyword evidence="5" id="KW-1185">Reference proteome</keyword>
<name>A0ABN3MLH6_9ACTN</name>
<dbReference type="Pfam" id="PF09851">
    <property type="entry name" value="SHOCT"/>
    <property type="match status" value="1"/>
</dbReference>
<evidence type="ECO:0000313" key="4">
    <source>
        <dbReference type="EMBL" id="GAA2504239.1"/>
    </source>
</evidence>
<feature type="domain" description="SHOCT" evidence="2">
    <location>
        <begin position="289"/>
        <end position="316"/>
    </location>
</feature>
<dbReference type="InterPro" id="IPR027860">
    <property type="entry name" value="DUF4429"/>
</dbReference>
<dbReference type="InterPro" id="IPR018649">
    <property type="entry name" value="SHOCT"/>
</dbReference>
<sequence length="319" mass="33572">MGEVLTGVHATWEFGTDAVHIRYERGVRTPRLLQVLGERRLPYEAVASVETGRGRRGTVVLRARPRPGTDPLTDAADGQLRDSADPYRLVLPADREGLAERCARMVREAASGSGRRRNGGFLLPAPPVPLQFGGRDGRVSFDGREVFFHWSLTGASAAKWKAGDQTFPVERLAGVEWRSPRGTGGHLRLLLREGGQPADPAEDPAAVVLGIVHGAVHDSLPFAAAVLAASRAAGGTAPAPSPHSAHAAHAVHSVLSSHPAASAGRAGGPGLPAAAGSARYRSDAADIADRIRHLGELRGAGLLTDEEFTTKKAQLLAEL</sequence>
<comment type="caution">
    <text evidence="4">The sequence shown here is derived from an EMBL/GenBank/DDBJ whole genome shotgun (WGS) entry which is preliminary data.</text>
</comment>